<dbReference type="NCBIfam" id="TIGR00507">
    <property type="entry name" value="aroE"/>
    <property type="match status" value="1"/>
</dbReference>
<keyword evidence="6 8" id="KW-0057">Aromatic amino acid biosynthesis</keyword>
<comment type="function">
    <text evidence="8">Involved in the biosynthesis of the chorismate, which leads to the biosynthesis of aromatic amino acids. Catalyzes the reversible NADPH linked reduction of 3-dehydroshikimate (DHSA) to yield shikimate (SA).</text>
</comment>
<dbReference type="Pfam" id="PF01488">
    <property type="entry name" value="Shikimate_DH"/>
    <property type="match status" value="1"/>
</dbReference>
<evidence type="ECO:0000259" key="9">
    <source>
        <dbReference type="Pfam" id="PF01488"/>
    </source>
</evidence>
<evidence type="ECO:0000256" key="4">
    <source>
        <dbReference type="ARBA" id="ARBA00022857"/>
    </source>
</evidence>
<comment type="caution">
    <text evidence="12">The sequence shown here is derived from an EMBL/GenBank/DDBJ whole genome shotgun (WGS) entry which is preliminary data.</text>
</comment>
<dbReference type="EMBL" id="JAUSVY010000005">
    <property type="protein sequence ID" value="MDQ0505762.1"/>
    <property type="molecule type" value="Genomic_DNA"/>
</dbReference>
<dbReference type="InterPro" id="IPR011342">
    <property type="entry name" value="Shikimate_DH"/>
</dbReference>
<keyword evidence="4 8" id="KW-0521">NADP</keyword>
<keyword evidence="3 8" id="KW-0028">Amino-acid biosynthesis</keyword>
<evidence type="ECO:0000313" key="12">
    <source>
        <dbReference type="EMBL" id="MDQ0505762.1"/>
    </source>
</evidence>
<evidence type="ECO:0000256" key="7">
    <source>
        <dbReference type="ARBA" id="ARBA00049442"/>
    </source>
</evidence>
<dbReference type="InterPro" id="IPR022893">
    <property type="entry name" value="Shikimate_DH_fam"/>
</dbReference>
<feature type="binding site" evidence="8">
    <location>
        <position position="62"/>
    </location>
    <ligand>
        <name>shikimate</name>
        <dbReference type="ChEBI" id="CHEBI:36208"/>
    </ligand>
</feature>
<dbReference type="SUPFAM" id="SSF53223">
    <property type="entry name" value="Aminoacid dehydrogenase-like, N-terminal domain"/>
    <property type="match status" value="1"/>
</dbReference>
<dbReference type="SUPFAM" id="SSF51735">
    <property type="entry name" value="NAD(P)-binding Rossmann-fold domains"/>
    <property type="match status" value="1"/>
</dbReference>
<proteinExistence type="inferred from homology"/>
<feature type="binding site" evidence="8">
    <location>
        <position position="247"/>
    </location>
    <ligand>
        <name>shikimate</name>
        <dbReference type="ChEBI" id="CHEBI:36208"/>
    </ligand>
</feature>
<dbReference type="Pfam" id="PF18317">
    <property type="entry name" value="SDH_C"/>
    <property type="match status" value="1"/>
</dbReference>
<protein>
    <recommendedName>
        <fullName evidence="2 8">Shikimate dehydrogenase (NADP(+))</fullName>
        <shortName evidence="8">SDH</shortName>
        <ecNumber evidence="2 8">1.1.1.25</ecNumber>
    </recommendedName>
</protein>
<comment type="catalytic activity">
    <reaction evidence="7 8">
        <text>shikimate + NADP(+) = 3-dehydroshikimate + NADPH + H(+)</text>
        <dbReference type="Rhea" id="RHEA:17737"/>
        <dbReference type="ChEBI" id="CHEBI:15378"/>
        <dbReference type="ChEBI" id="CHEBI:16630"/>
        <dbReference type="ChEBI" id="CHEBI:36208"/>
        <dbReference type="ChEBI" id="CHEBI:57783"/>
        <dbReference type="ChEBI" id="CHEBI:58349"/>
        <dbReference type="EC" id="1.1.1.25"/>
    </reaction>
</comment>
<dbReference type="InterPro" id="IPR046346">
    <property type="entry name" value="Aminoacid_DH-like_N_sf"/>
</dbReference>
<dbReference type="PANTHER" id="PTHR21089">
    <property type="entry name" value="SHIKIMATE DEHYDROGENASE"/>
    <property type="match status" value="1"/>
</dbReference>
<dbReference type="Gene3D" id="3.40.50.10860">
    <property type="entry name" value="Leucine Dehydrogenase, chain A, domain 1"/>
    <property type="match status" value="1"/>
</dbReference>
<dbReference type="Proteomes" id="UP001241747">
    <property type="component" value="Unassembled WGS sequence"/>
</dbReference>
<comment type="similarity">
    <text evidence="8">Belongs to the shikimate dehydrogenase family.</text>
</comment>
<dbReference type="Gene3D" id="3.40.50.720">
    <property type="entry name" value="NAD(P)-binding Rossmann-like Domain"/>
    <property type="match status" value="1"/>
</dbReference>
<dbReference type="CDD" id="cd01065">
    <property type="entry name" value="NAD_bind_Shikimate_DH"/>
    <property type="match status" value="1"/>
</dbReference>
<feature type="domain" description="SDH C-terminal" evidence="11">
    <location>
        <begin position="240"/>
        <end position="264"/>
    </location>
</feature>
<feature type="binding site" evidence="8">
    <location>
        <position position="219"/>
    </location>
    <ligand>
        <name>shikimate</name>
        <dbReference type="ChEBI" id="CHEBI:36208"/>
    </ligand>
</feature>
<dbReference type="InterPro" id="IPR006151">
    <property type="entry name" value="Shikm_DH/Glu-tRNA_Rdtase"/>
</dbReference>
<dbReference type="RefSeq" id="WP_237345444.1">
    <property type="nucleotide sequence ID" value="NZ_JABWGX010000010.1"/>
</dbReference>
<dbReference type="InterPro" id="IPR041121">
    <property type="entry name" value="SDH_C"/>
</dbReference>
<feature type="domain" description="Shikimate dehydrogenase substrate binding N-terminal" evidence="10">
    <location>
        <begin position="7"/>
        <end position="89"/>
    </location>
</feature>
<name>A0ABU0LF45_XANAG</name>
<gene>
    <name evidence="8" type="primary">aroE</name>
    <name evidence="12" type="ORF">QOZ94_002562</name>
</gene>
<dbReference type="GO" id="GO:0004764">
    <property type="term" value="F:shikimate 3-dehydrogenase (NADP+) activity"/>
    <property type="evidence" value="ECO:0007669"/>
    <property type="project" value="UniProtKB-EC"/>
</dbReference>
<dbReference type="EC" id="1.1.1.25" evidence="2 8"/>
<feature type="binding site" evidence="8">
    <location>
        <position position="102"/>
    </location>
    <ligand>
        <name>shikimate</name>
        <dbReference type="ChEBI" id="CHEBI:36208"/>
    </ligand>
</feature>
<feature type="domain" description="Quinate/shikimate 5-dehydrogenase/glutamyl-tRNA reductase" evidence="9">
    <location>
        <begin position="122"/>
        <end position="192"/>
    </location>
</feature>
<evidence type="ECO:0000313" key="13">
    <source>
        <dbReference type="Proteomes" id="UP001241747"/>
    </source>
</evidence>
<sequence length="282" mass="29652">MTIRACVTGSPIAHSRSPLLHGYWLQHYGIDGEYGREEVPPAEAAAFYRSLAARGYVGCNVTLPNKEIAFSVLDEADDSAAALGAANTLWLADGRLHGANTDGYGFLANLDAGAPGWDSRREVAVVLGAGGASRAVVHALAGRGFTRIVLANRTLSRAEAVAAPYGRKVQPLPLGDVSKVLGAADVLVNCTSLGMKGSEPLDFDLSPVPAEAVVTDIVYVPLLTPFLKAAQARGLRTVDGLGMLLHQGVPGFERWFGVRPEVTVGLRERVVADLSAKGQLEA</sequence>
<feature type="binding site" evidence="8">
    <location>
        <position position="217"/>
    </location>
    <ligand>
        <name>NADP(+)</name>
        <dbReference type="ChEBI" id="CHEBI:58349"/>
    </ligand>
</feature>
<dbReference type="NCBIfam" id="NF001312">
    <property type="entry name" value="PRK00258.1-4"/>
    <property type="match status" value="1"/>
</dbReference>
<keyword evidence="5 8" id="KW-0560">Oxidoreductase</keyword>
<evidence type="ECO:0000259" key="10">
    <source>
        <dbReference type="Pfam" id="PF08501"/>
    </source>
</evidence>
<evidence type="ECO:0000256" key="8">
    <source>
        <dbReference type="HAMAP-Rule" id="MF_00222"/>
    </source>
</evidence>
<evidence type="ECO:0000259" key="11">
    <source>
        <dbReference type="Pfam" id="PF18317"/>
    </source>
</evidence>
<evidence type="ECO:0000256" key="6">
    <source>
        <dbReference type="ARBA" id="ARBA00023141"/>
    </source>
</evidence>
<reference evidence="12 13" key="1">
    <citation type="submission" date="2023-07" db="EMBL/GenBank/DDBJ databases">
        <title>Genomic Encyclopedia of Type Strains, Phase IV (KMG-IV): sequencing the most valuable type-strain genomes for metagenomic binning, comparative biology and taxonomic classification.</title>
        <authorList>
            <person name="Goeker M."/>
        </authorList>
    </citation>
    <scope>NUCLEOTIDE SEQUENCE [LARGE SCALE GENOMIC DNA]</scope>
    <source>
        <strain evidence="12 13">DSM 3770</strain>
    </source>
</reference>
<accession>A0ABU0LF45</accession>
<feature type="binding site" evidence="8">
    <location>
        <begin position="128"/>
        <end position="132"/>
    </location>
    <ligand>
        <name>NADP(+)</name>
        <dbReference type="ChEBI" id="CHEBI:58349"/>
    </ligand>
</feature>
<feature type="binding site" evidence="8">
    <location>
        <begin position="152"/>
        <end position="157"/>
    </location>
    <ligand>
        <name>NADP(+)</name>
        <dbReference type="ChEBI" id="CHEBI:58349"/>
    </ligand>
</feature>
<feature type="binding site" evidence="8">
    <location>
        <position position="87"/>
    </location>
    <ligand>
        <name>shikimate</name>
        <dbReference type="ChEBI" id="CHEBI:36208"/>
    </ligand>
</feature>
<evidence type="ECO:0000256" key="3">
    <source>
        <dbReference type="ARBA" id="ARBA00022605"/>
    </source>
</evidence>
<evidence type="ECO:0000256" key="2">
    <source>
        <dbReference type="ARBA" id="ARBA00012962"/>
    </source>
</evidence>
<dbReference type="HAMAP" id="MF_00222">
    <property type="entry name" value="Shikimate_DH_AroE"/>
    <property type="match status" value="1"/>
</dbReference>
<dbReference type="PANTHER" id="PTHR21089:SF1">
    <property type="entry name" value="BIFUNCTIONAL 3-DEHYDROQUINATE DEHYDRATASE_SHIKIMATE DEHYDROGENASE, CHLOROPLASTIC"/>
    <property type="match status" value="1"/>
</dbReference>
<evidence type="ECO:0000256" key="1">
    <source>
        <dbReference type="ARBA" id="ARBA00004871"/>
    </source>
</evidence>
<comment type="pathway">
    <text evidence="1 8">Metabolic intermediate biosynthesis; chorismate biosynthesis; chorismate from D-erythrose 4-phosphate and phosphoenolpyruvate: step 4/7.</text>
</comment>
<dbReference type="Pfam" id="PF08501">
    <property type="entry name" value="Shikimate_dh_N"/>
    <property type="match status" value="1"/>
</dbReference>
<dbReference type="InterPro" id="IPR036291">
    <property type="entry name" value="NAD(P)-bd_dom_sf"/>
</dbReference>
<feature type="active site" description="Proton acceptor" evidence="8">
    <location>
        <position position="66"/>
    </location>
</feature>
<dbReference type="InterPro" id="IPR013708">
    <property type="entry name" value="Shikimate_DH-bd_N"/>
</dbReference>
<keyword evidence="13" id="KW-1185">Reference proteome</keyword>
<feature type="binding site" evidence="8">
    <location>
        <position position="240"/>
    </location>
    <ligand>
        <name>NADP(+)</name>
        <dbReference type="ChEBI" id="CHEBI:58349"/>
    </ligand>
</feature>
<comment type="subunit">
    <text evidence="8">Homodimer.</text>
</comment>
<evidence type="ECO:0000256" key="5">
    <source>
        <dbReference type="ARBA" id="ARBA00023002"/>
    </source>
</evidence>
<feature type="binding site" evidence="8">
    <location>
        <begin position="15"/>
        <end position="17"/>
    </location>
    <ligand>
        <name>shikimate</name>
        <dbReference type="ChEBI" id="CHEBI:36208"/>
    </ligand>
</feature>
<organism evidence="12 13">
    <name type="scientific">Xanthobacter agilis</name>
    <dbReference type="NCBI Taxonomy" id="47492"/>
    <lineage>
        <taxon>Bacteria</taxon>
        <taxon>Pseudomonadati</taxon>
        <taxon>Pseudomonadota</taxon>
        <taxon>Alphaproteobacteria</taxon>
        <taxon>Hyphomicrobiales</taxon>
        <taxon>Xanthobacteraceae</taxon>
        <taxon>Xanthobacter</taxon>
    </lineage>
</organism>
<feature type="binding site" evidence="8">
    <location>
        <position position="78"/>
    </location>
    <ligand>
        <name>NADP(+)</name>
        <dbReference type="ChEBI" id="CHEBI:58349"/>
    </ligand>
</feature>